<dbReference type="PANTHER" id="PTHR15020">
    <property type="entry name" value="FLAVIN REDUCTASE-RELATED"/>
    <property type="match status" value="1"/>
</dbReference>
<dbReference type="EMBL" id="BLPG01000001">
    <property type="protein sequence ID" value="GFJ95413.1"/>
    <property type="molecule type" value="Genomic_DNA"/>
</dbReference>
<evidence type="ECO:0000313" key="2">
    <source>
        <dbReference type="EMBL" id="GFJ95413.1"/>
    </source>
</evidence>
<dbReference type="Pfam" id="PF13460">
    <property type="entry name" value="NAD_binding_10"/>
    <property type="match status" value="1"/>
</dbReference>
<evidence type="ECO:0000259" key="1">
    <source>
        <dbReference type="Pfam" id="PF13460"/>
    </source>
</evidence>
<sequence length="222" mass="22399">MRVVIAGGHGKIALSLERLLSGRGDSVAGLVRNPDHAADLVAAGAEVLMVDLEHSSVEQVAEHLRGASAVVFAAGAGPGSGAARKETVDRDAAILLADAAEAAGVRRYLMISSIGADAQAPDNGRDPVFVAYLRAKGAADEAVRGRAGLDTTIVRPGMLTNDPGTGRVTIADSTGRGRIAREDVAAVLVALLDTPDTGGQTFELVGGDTPIAAAVAARVPAP</sequence>
<reference evidence="2 3" key="1">
    <citation type="submission" date="2020-03" db="EMBL/GenBank/DDBJ databases">
        <title>Whole genome shotgun sequence of Phytohabitans rumicis NBRC 108638.</title>
        <authorList>
            <person name="Komaki H."/>
            <person name="Tamura T."/>
        </authorList>
    </citation>
    <scope>NUCLEOTIDE SEQUENCE [LARGE SCALE GENOMIC DNA]</scope>
    <source>
        <strain evidence="2 3">NBRC 108638</strain>
    </source>
</reference>
<comment type="caution">
    <text evidence="2">The sequence shown here is derived from an EMBL/GenBank/DDBJ whole genome shotgun (WGS) entry which is preliminary data.</text>
</comment>
<dbReference type="PANTHER" id="PTHR15020:SF50">
    <property type="entry name" value="UPF0659 PROTEIN YMR090W"/>
    <property type="match status" value="1"/>
</dbReference>
<dbReference type="Proteomes" id="UP000482960">
    <property type="component" value="Unassembled WGS sequence"/>
</dbReference>
<keyword evidence="3" id="KW-1185">Reference proteome</keyword>
<organism evidence="2 3">
    <name type="scientific">Phytohabitans rumicis</name>
    <dbReference type="NCBI Taxonomy" id="1076125"/>
    <lineage>
        <taxon>Bacteria</taxon>
        <taxon>Bacillati</taxon>
        <taxon>Actinomycetota</taxon>
        <taxon>Actinomycetes</taxon>
        <taxon>Micromonosporales</taxon>
        <taxon>Micromonosporaceae</taxon>
    </lineage>
</organism>
<dbReference type="InterPro" id="IPR016040">
    <property type="entry name" value="NAD(P)-bd_dom"/>
</dbReference>
<evidence type="ECO:0000313" key="3">
    <source>
        <dbReference type="Proteomes" id="UP000482960"/>
    </source>
</evidence>
<gene>
    <name evidence="2" type="ORF">Prum_090550</name>
</gene>
<dbReference type="InterPro" id="IPR036291">
    <property type="entry name" value="NAD(P)-bd_dom_sf"/>
</dbReference>
<dbReference type="AlphaFoldDB" id="A0A6V8LDV4"/>
<name>A0A6V8LDV4_9ACTN</name>
<dbReference type="RefSeq" id="WP_173082981.1">
    <property type="nucleotide sequence ID" value="NZ_BAABJB010000012.1"/>
</dbReference>
<proteinExistence type="predicted"/>
<accession>A0A6V8LDV4</accession>
<reference evidence="2 3" key="2">
    <citation type="submission" date="2020-03" db="EMBL/GenBank/DDBJ databases">
        <authorList>
            <person name="Ichikawa N."/>
            <person name="Kimura A."/>
            <person name="Kitahashi Y."/>
            <person name="Uohara A."/>
        </authorList>
    </citation>
    <scope>NUCLEOTIDE SEQUENCE [LARGE SCALE GENOMIC DNA]</scope>
    <source>
        <strain evidence="2 3">NBRC 108638</strain>
    </source>
</reference>
<protein>
    <submittedName>
        <fullName evidence="2">NAD-dependent dehydratase</fullName>
    </submittedName>
</protein>
<feature type="domain" description="NAD(P)-binding" evidence="1">
    <location>
        <begin position="7"/>
        <end position="195"/>
    </location>
</feature>
<dbReference type="Gene3D" id="3.40.50.720">
    <property type="entry name" value="NAD(P)-binding Rossmann-like Domain"/>
    <property type="match status" value="1"/>
</dbReference>
<dbReference type="SUPFAM" id="SSF51735">
    <property type="entry name" value="NAD(P)-binding Rossmann-fold domains"/>
    <property type="match status" value="1"/>
</dbReference>